<dbReference type="Proteomes" id="UP000078561">
    <property type="component" value="Unassembled WGS sequence"/>
</dbReference>
<protein>
    <submittedName>
        <fullName evidence="2">Uncharacterized protein</fullName>
    </submittedName>
</protein>
<dbReference type="EMBL" id="LT550782">
    <property type="protein sequence ID" value="SAL96231.1"/>
    <property type="molecule type" value="Genomic_DNA"/>
</dbReference>
<evidence type="ECO:0000313" key="2">
    <source>
        <dbReference type="EMBL" id="SAL96231.1"/>
    </source>
</evidence>
<reference evidence="2" key="1">
    <citation type="submission" date="2016-04" db="EMBL/GenBank/DDBJ databases">
        <authorList>
            <person name="Evans L.H."/>
            <person name="Alamgir A."/>
            <person name="Owens N."/>
            <person name="Weber N.D."/>
            <person name="Virtaneva K."/>
            <person name="Barbian K."/>
            <person name="Babar A."/>
            <person name="Rosenke K."/>
        </authorList>
    </citation>
    <scope>NUCLEOTIDE SEQUENCE [LARGE SCALE GENOMIC DNA]</scope>
    <source>
        <strain evidence="2">CBS 101.48</strain>
    </source>
</reference>
<name>A0A168L7W6_ABSGL</name>
<evidence type="ECO:0000313" key="3">
    <source>
        <dbReference type="Proteomes" id="UP000078561"/>
    </source>
</evidence>
<keyword evidence="3" id="KW-1185">Reference proteome</keyword>
<feature type="non-terminal residue" evidence="2">
    <location>
        <position position="1"/>
    </location>
</feature>
<feature type="chain" id="PRO_5007898703" evidence="1">
    <location>
        <begin position="28"/>
        <end position="173"/>
    </location>
</feature>
<dbReference type="AlphaFoldDB" id="A0A168L7W6"/>
<organism evidence="2">
    <name type="scientific">Absidia glauca</name>
    <name type="common">Pin mould</name>
    <dbReference type="NCBI Taxonomy" id="4829"/>
    <lineage>
        <taxon>Eukaryota</taxon>
        <taxon>Fungi</taxon>
        <taxon>Fungi incertae sedis</taxon>
        <taxon>Mucoromycota</taxon>
        <taxon>Mucoromycotina</taxon>
        <taxon>Mucoromycetes</taxon>
        <taxon>Mucorales</taxon>
        <taxon>Cunninghamellaceae</taxon>
        <taxon>Absidia</taxon>
    </lineage>
</organism>
<accession>A0A168L7W6</accession>
<dbReference type="InParanoid" id="A0A168L7W6"/>
<proteinExistence type="predicted"/>
<evidence type="ECO:0000256" key="1">
    <source>
        <dbReference type="SAM" id="SignalP"/>
    </source>
</evidence>
<feature type="signal peptide" evidence="1">
    <location>
        <begin position="1"/>
        <end position="27"/>
    </location>
</feature>
<keyword evidence="1" id="KW-0732">Signal</keyword>
<sequence length="173" mass="19479">ITATGREAMRLVMGLTAEMLLYIGANADDMTTSSSQIKIFGNVMTSAAHRMVNKRVSYSMVFKVMVNTIRPFDSPLHTHQYFFGDVLFYLEYSGVHYVVVSLYQMERDPKTSMFYIGDREGRKKTVVLEAHSIVGPAGLLGNGETPLRNYVFWKSMVIGVDTSEQRCGRIDSL</sequence>
<gene>
    <name evidence="2" type="primary">ABSGL_01612.1 scaffold 1836</name>
</gene>